<dbReference type="GO" id="GO:0019563">
    <property type="term" value="P:glycerol catabolic process"/>
    <property type="evidence" value="ECO:0007669"/>
    <property type="project" value="TreeGrafter"/>
</dbReference>
<evidence type="ECO:0000259" key="1">
    <source>
        <dbReference type="PROSITE" id="PS51481"/>
    </source>
</evidence>
<sequence length="332" mass="36230">MSVYNVFDGQFLSCSPSPVAVISGGGQGHEPLHSEFVGRGMLAAACIGEHFTAPSALQITDHVNAHFSSSIPILFLVKNHTGDVLNFQLATEWLTEQGYQVDFCLVDDDCAPLPAHCMMGGKGLAGIVLLQKLLGAYSLQLADSGLSGQQQLSVLVKQARQWTAQCHTISVGFEGAQAPKPEQRIDQIKVGVGLHNEQGIMQLTSGTFAEVLQHLQQLLANAPQRDRLQIQWSRAAHDWQQQFITMPLVAHPRYLLLLNGLSGQNQQQLGHLCQLVSQQLAQCEMTIVDSIAQAVCRGAHPNAFSVTLFALDDRALSCWQAPVDTAYWQWGK</sequence>
<gene>
    <name evidence="2" type="ORF">H8Q88_05635</name>
</gene>
<keyword evidence="3" id="KW-1185">Reference proteome</keyword>
<feature type="domain" description="DhaK" evidence="1">
    <location>
        <begin position="1"/>
        <end position="328"/>
    </location>
</feature>
<comment type="caution">
    <text evidence="2">The sequence shown here is derived from an EMBL/GenBank/DDBJ whole genome shotgun (WGS) entry which is preliminary data.</text>
</comment>
<reference evidence="2" key="1">
    <citation type="submission" date="2020-08" db="EMBL/GenBank/DDBJ databases">
        <title>Genome Sequencing and Pan-Genome Analysis of Migratory bird Vibrio Strains, Inner Mongolia.</title>
        <authorList>
            <person name="Zheng L."/>
        </authorList>
    </citation>
    <scope>NUCLEOTIDE SEQUENCE</scope>
    <source>
        <strain evidence="2">M13F</strain>
    </source>
</reference>
<keyword evidence="2" id="KW-0808">Transferase</keyword>
<dbReference type="InterPro" id="IPR004006">
    <property type="entry name" value="DhaK_dom"/>
</dbReference>
<dbReference type="InterPro" id="IPR050861">
    <property type="entry name" value="Dihydroxyacetone_Kinase"/>
</dbReference>
<dbReference type="PANTHER" id="PTHR28629">
    <property type="entry name" value="TRIOKINASE/FMN CYCLASE"/>
    <property type="match status" value="1"/>
</dbReference>
<dbReference type="GO" id="GO:0004371">
    <property type="term" value="F:glycerone kinase activity"/>
    <property type="evidence" value="ECO:0007669"/>
    <property type="project" value="InterPro"/>
</dbReference>
<dbReference type="Gene3D" id="3.30.1180.20">
    <property type="entry name" value="Dihydroxyacetone kinase, domain 2"/>
    <property type="match status" value="1"/>
</dbReference>
<accession>A0A9X0R656</accession>
<dbReference type="PROSITE" id="PS51481">
    <property type="entry name" value="DHAK"/>
    <property type="match status" value="1"/>
</dbReference>
<dbReference type="Pfam" id="PF02733">
    <property type="entry name" value="Dak1"/>
    <property type="match status" value="1"/>
</dbReference>
<dbReference type="PANTHER" id="PTHR28629:SF4">
    <property type="entry name" value="TRIOKINASE_FMN CYCLASE"/>
    <property type="match status" value="1"/>
</dbReference>
<dbReference type="EMBL" id="JACRUP010000002">
    <property type="protein sequence ID" value="MBC5850439.1"/>
    <property type="molecule type" value="Genomic_DNA"/>
</dbReference>
<dbReference type="AlphaFoldDB" id="A0A9X0R656"/>
<organism evidence="2 3">
    <name type="scientific">Vibrio metschnikovii</name>
    <dbReference type="NCBI Taxonomy" id="28172"/>
    <lineage>
        <taxon>Bacteria</taxon>
        <taxon>Pseudomonadati</taxon>
        <taxon>Pseudomonadota</taxon>
        <taxon>Gammaproteobacteria</taxon>
        <taxon>Vibrionales</taxon>
        <taxon>Vibrionaceae</taxon>
        <taxon>Vibrio</taxon>
    </lineage>
</organism>
<dbReference type="GO" id="GO:0005829">
    <property type="term" value="C:cytosol"/>
    <property type="evidence" value="ECO:0007669"/>
    <property type="project" value="TreeGrafter"/>
</dbReference>
<evidence type="ECO:0000313" key="3">
    <source>
        <dbReference type="Proteomes" id="UP000615796"/>
    </source>
</evidence>
<dbReference type="Proteomes" id="UP000615796">
    <property type="component" value="Unassembled WGS sequence"/>
</dbReference>
<dbReference type="Gene3D" id="3.40.50.10440">
    <property type="entry name" value="Dihydroxyacetone kinase, domain 1"/>
    <property type="match status" value="1"/>
</dbReference>
<protein>
    <submittedName>
        <fullName evidence="2">Dihydroxyacetone kinase subunit DhaK</fullName>
    </submittedName>
</protein>
<proteinExistence type="predicted"/>
<dbReference type="RefSeq" id="WP_187025538.1">
    <property type="nucleotide sequence ID" value="NZ_CAWQOS010000067.1"/>
</dbReference>
<keyword evidence="2" id="KW-0418">Kinase</keyword>
<dbReference type="SUPFAM" id="SSF82549">
    <property type="entry name" value="DAK1/DegV-like"/>
    <property type="match status" value="1"/>
</dbReference>
<evidence type="ECO:0000313" key="2">
    <source>
        <dbReference type="EMBL" id="MBC5850439.1"/>
    </source>
</evidence>
<name>A0A9X0R656_VIBME</name>